<reference evidence="2 3" key="1">
    <citation type="submission" date="2012-05" db="EMBL/GenBank/DDBJ databases">
        <title>Finished chromosome of genome of Chamaesiphon sp. PCC 6605.</title>
        <authorList>
            <consortium name="US DOE Joint Genome Institute"/>
            <person name="Gugger M."/>
            <person name="Coursin T."/>
            <person name="Rippka R."/>
            <person name="Tandeau De Marsac N."/>
            <person name="Huntemann M."/>
            <person name="Wei C.-L."/>
            <person name="Han J."/>
            <person name="Detter J.C."/>
            <person name="Han C."/>
            <person name="Tapia R."/>
            <person name="Chen A."/>
            <person name="Kyrpides N."/>
            <person name="Mavromatis K."/>
            <person name="Markowitz V."/>
            <person name="Szeto E."/>
            <person name="Ivanova N."/>
            <person name="Pagani I."/>
            <person name="Pati A."/>
            <person name="Goodwin L."/>
            <person name="Nordberg H.P."/>
            <person name="Cantor M.N."/>
            <person name="Hua S.X."/>
            <person name="Woyke T."/>
            <person name="Kerfeld C.A."/>
        </authorList>
    </citation>
    <scope>NUCLEOTIDE SEQUENCE [LARGE SCALE GENOMIC DNA]</scope>
    <source>
        <strain evidence="3">ATCC 27169 / PCC 6605</strain>
    </source>
</reference>
<dbReference type="OrthoDB" id="9966774at2"/>
<dbReference type="Proteomes" id="UP000010366">
    <property type="component" value="Chromosome"/>
</dbReference>
<keyword evidence="3" id="KW-1185">Reference proteome</keyword>
<protein>
    <submittedName>
        <fullName evidence="2">Uncharacterized protein</fullName>
    </submittedName>
</protein>
<dbReference type="AlphaFoldDB" id="K9U8F0"/>
<dbReference type="KEGG" id="cmp:Cha6605_0029"/>
<evidence type="ECO:0000313" key="3">
    <source>
        <dbReference type="Proteomes" id="UP000010366"/>
    </source>
</evidence>
<evidence type="ECO:0000256" key="1">
    <source>
        <dbReference type="SAM" id="Coils"/>
    </source>
</evidence>
<name>K9U8F0_CHAP6</name>
<keyword evidence="1" id="KW-0175">Coiled coil</keyword>
<gene>
    <name evidence="2" type="ORF">Cha6605_0029</name>
</gene>
<dbReference type="STRING" id="1173020.Cha6605_0029"/>
<feature type="coiled-coil region" evidence="1">
    <location>
        <begin position="62"/>
        <end position="110"/>
    </location>
</feature>
<sequence>MLQQSIDVKQATNIKTDSLIICRGIPLWVPCYYVADLSGYPLVGALLVRSQDDSTIEFYRFNQMSEERLERIENQLSQVIQAVGVMQQNMMAMQQNMTAMQNRMDSMEGTLLTTMTGGFNSLQNYIIDLDTDLAQNERKTEDNARNNRRLNQRLMRLENRNDDF</sequence>
<proteinExistence type="predicted"/>
<accession>K9U8F0</accession>
<dbReference type="EMBL" id="CP003600">
    <property type="protein sequence ID" value="AFY91337.1"/>
    <property type="molecule type" value="Genomic_DNA"/>
</dbReference>
<evidence type="ECO:0000313" key="2">
    <source>
        <dbReference type="EMBL" id="AFY91337.1"/>
    </source>
</evidence>
<dbReference type="HOGENOM" id="CLU_1616047_0_0_3"/>
<dbReference type="Gene3D" id="1.20.5.340">
    <property type="match status" value="1"/>
</dbReference>
<organism evidence="2 3">
    <name type="scientific">Chamaesiphon minutus (strain ATCC 27169 / PCC 6605)</name>
    <dbReference type="NCBI Taxonomy" id="1173020"/>
    <lineage>
        <taxon>Bacteria</taxon>
        <taxon>Bacillati</taxon>
        <taxon>Cyanobacteriota</taxon>
        <taxon>Cyanophyceae</taxon>
        <taxon>Gomontiellales</taxon>
        <taxon>Chamaesiphonaceae</taxon>
        <taxon>Chamaesiphon</taxon>
    </lineage>
</organism>